<protein>
    <submittedName>
        <fullName evidence="2">B-class P450 signature</fullName>
        <ecNumber evidence="2">1.14.-.-</ecNumber>
    </submittedName>
</protein>
<proteinExistence type="inferred from homology"/>
<name>A0A375I2M8_9ACTN</name>
<dbReference type="PANTHER" id="PTHR46696:SF6">
    <property type="entry name" value="P450, PUTATIVE (EUROFUNG)-RELATED"/>
    <property type="match status" value="1"/>
</dbReference>
<dbReference type="SUPFAM" id="SSF48264">
    <property type="entry name" value="Cytochrome P450"/>
    <property type="match status" value="1"/>
</dbReference>
<organism evidence="2 3">
    <name type="scientific">Propionibacterium ruminifibrarum</name>
    <dbReference type="NCBI Taxonomy" id="1962131"/>
    <lineage>
        <taxon>Bacteria</taxon>
        <taxon>Bacillati</taxon>
        <taxon>Actinomycetota</taxon>
        <taxon>Actinomycetes</taxon>
        <taxon>Propionibacteriales</taxon>
        <taxon>Propionibacteriaceae</taxon>
        <taxon>Propionibacterium</taxon>
    </lineage>
</organism>
<evidence type="ECO:0000313" key="3">
    <source>
        <dbReference type="Proteomes" id="UP000265962"/>
    </source>
</evidence>
<sequence>MTDQQTERPVIDTHAEAVAVAQDPVTYSSHVSRFLQVPNGMDGTEHTAMRRLLAPFFSPERMAALRPLLERVCAGLLDPLFDGAALDAVNDLGSRYAVRSQSAWLGWSPDLEDELIEWMGANHEATRSGELARTREVAEWFDRIITSIVTAHRAPDAPHDLTWELVHLRDGDGQPLPDPALVSILRNWTGGDLGSLALCVGVLAHWLVTHSQMQDEWEGLDDAGLDAAIDEVLRIDDPFTSNRRVTTRDVHVAGRDVPAGTQVVINWTRANRDPEAFGDPDRYDPEGNADKNLVYGTGPHACPGRPLATLELRVLTRALLSRFRVEAAGEGVRAQFPLGGWESLPIVLRARG</sequence>
<dbReference type="EMBL" id="OMOH01000007">
    <property type="protein sequence ID" value="SPF68913.1"/>
    <property type="molecule type" value="Genomic_DNA"/>
</dbReference>
<keyword evidence="2" id="KW-0560">Oxidoreductase</keyword>
<dbReference type="InterPro" id="IPR002397">
    <property type="entry name" value="Cyt_P450_B"/>
</dbReference>
<gene>
    <name evidence="2" type="ORF">PROPJV5_1888</name>
</gene>
<accession>A0A375I2M8</accession>
<dbReference type="InterPro" id="IPR001128">
    <property type="entry name" value="Cyt_P450"/>
</dbReference>
<dbReference type="EC" id="1.14.-.-" evidence="2"/>
<comment type="similarity">
    <text evidence="1">Belongs to the cytochrome P450 family.</text>
</comment>
<dbReference type="GO" id="GO:0020037">
    <property type="term" value="F:heme binding"/>
    <property type="evidence" value="ECO:0007669"/>
    <property type="project" value="InterPro"/>
</dbReference>
<evidence type="ECO:0000256" key="1">
    <source>
        <dbReference type="ARBA" id="ARBA00010617"/>
    </source>
</evidence>
<dbReference type="PANTHER" id="PTHR46696">
    <property type="entry name" value="P450, PUTATIVE (EUROFUNG)-RELATED"/>
    <property type="match status" value="1"/>
</dbReference>
<dbReference type="Pfam" id="PF00067">
    <property type="entry name" value="p450"/>
    <property type="match status" value="1"/>
</dbReference>
<keyword evidence="3" id="KW-1185">Reference proteome</keyword>
<dbReference type="GO" id="GO:0016705">
    <property type="term" value="F:oxidoreductase activity, acting on paired donors, with incorporation or reduction of molecular oxygen"/>
    <property type="evidence" value="ECO:0007669"/>
    <property type="project" value="InterPro"/>
</dbReference>
<dbReference type="GO" id="GO:0005506">
    <property type="term" value="F:iron ion binding"/>
    <property type="evidence" value="ECO:0007669"/>
    <property type="project" value="InterPro"/>
</dbReference>
<dbReference type="Proteomes" id="UP000265962">
    <property type="component" value="Unassembled WGS sequence"/>
</dbReference>
<dbReference type="RefSeq" id="WP_119716045.1">
    <property type="nucleotide sequence ID" value="NZ_OMOH01000007.1"/>
</dbReference>
<reference evidence="3" key="1">
    <citation type="submission" date="2018-02" db="EMBL/GenBank/DDBJ databases">
        <authorList>
            <person name="Hornung B."/>
        </authorList>
    </citation>
    <scope>NUCLEOTIDE SEQUENCE [LARGE SCALE GENOMIC DNA]</scope>
</reference>
<dbReference type="AlphaFoldDB" id="A0A375I2M8"/>
<dbReference type="OrthoDB" id="502624at2"/>
<evidence type="ECO:0000313" key="2">
    <source>
        <dbReference type="EMBL" id="SPF68913.1"/>
    </source>
</evidence>
<dbReference type="InterPro" id="IPR036396">
    <property type="entry name" value="Cyt_P450_sf"/>
</dbReference>
<dbReference type="PRINTS" id="PR00359">
    <property type="entry name" value="BP450"/>
</dbReference>
<dbReference type="GO" id="GO:0004497">
    <property type="term" value="F:monooxygenase activity"/>
    <property type="evidence" value="ECO:0007669"/>
    <property type="project" value="InterPro"/>
</dbReference>
<dbReference type="Gene3D" id="1.10.630.10">
    <property type="entry name" value="Cytochrome P450"/>
    <property type="match status" value="1"/>
</dbReference>